<dbReference type="AlphaFoldDB" id="A0A3Q9J368"/>
<dbReference type="EMBL" id="CP031422">
    <property type="protein sequence ID" value="AZS38894.1"/>
    <property type="molecule type" value="Genomic_DNA"/>
</dbReference>
<accession>A0A3Q9J368</accession>
<name>A0A3Q9J368_9MICO</name>
<evidence type="ECO:0000313" key="2">
    <source>
        <dbReference type="Proteomes" id="UP000274841"/>
    </source>
</evidence>
<gene>
    <name evidence="1" type="ORF">CVS54_00191</name>
</gene>
<reference evidence="1 2" key="1">
    <citation type="submission" date="2018-08" db="EMBL/GenBank/DDBJ databases">
        <title>Microbacterium oxydans strain HG3.</title>
        <authorList>
            <person name="ORTET P."/>
        </authorList>
    </citation>
    <scope>NUCLEOTIDE SEQUENCE [LARGE SCALE GENOMIC DNA]</scope>
    <source>
        <strain evidence="1 2">HG3</strain>
    </source>
</reference>
<dbReference type="Proteomes" id="UP000274841">
    <property type="component" value="Chromosome"/>
</dbReference>
<proteinExistence type="predicted"/>
<dbReference type="RefSeq" id="WP_127011511.1">
    <property type="nucleotide sequence ID" value="NZ_CP031422.1"/>
</dbReference>
<evidence type="ECO:0000313" key="1">
    <source>
        <dbReference type="EMBL" id="AZS38894.1"/>
    </source>
</evidence>
<protein>
    <submittedName>
        <fullName evidence="1">Uncharacterized protein</fullName>
    </submittedName>
</protein>
<organism evidence="1 2">
    <name type="scientific">Microbacterium oxydans</name>
    <dbReference type="NCBI Taxonomy" id="82380"/>
    <lineage>
        <taxon>Bacteria</taxon>
        <taxon>Bacillati</taxon>
        <taxon>Actinomycetota</taxon>
        <taxon>Actinomycetes</taxon>
        <taxon>Micrococcales</taxon>
        <taxon>Microbacteriaceae</taxon>
        <taxon>Microbacterium</taxon>
    </lineage>
</organism>
<dbReference type="KEGG" id="moy:CVS54_00191"/>
<sequence>MEFINHGAIDSTKSRIDFSTAGILDDGTLSPSTLSATRGDVAIEGAEITWNGPLASGEKVTITFDAVWKGQGDGLPLASVGYYGYDF</sequence>